<evidence type="ECO:0000259" key="2">
    <source>
        <dbReference type="Pfam" id="PF09992"/>
    </source>
</evidence>
<accession>A7HN47</accession>
<feature type="domain" description="Phosphodiester glycosidase" evidence="2">
    <location>
        <begin position="360"/>
        <end position="527"/>
    </location>
</feature>
<dbReference type="HOGENOM" id="CLU_035800_0_0_0"/>
<evidence type="ECO:0000313" key="4">
    <source>
        <dbReference type="Proteomes" id="UP000002415"/>
    </source>
</evidence>
<organism evidence="3 4">
    <name type="scientific">Fervidobacterium nodosum (strain ATCC 35602 / DSM 5306 / Rt17-B1)</name>
    <dbReference type="NCBI Taxonomy" id="381764"/>
    <lineage>
        <taxon>Bacteria</taxon>
        <taxon>Thermotogati</taxon>
        <taxon>Thermotogota</taxon>
        <taxon>Thermotogae</taxon>
        <taxon>Thermotogales</taxon>
        <taxon>Fervidobacteriaceae</taxon>
        <taxon>Fervidobacterium</taxon>
    </lineage>
</organism>
<keyword evidence="4" id="KW-1185">Reference proteome</keyword>
<keyword evidence="1" id="KW-1133">Transmembrane helix</keyword>
<dbReference type="eggNOG" id="COG4632">
    <property type="taxonomic scope" value="Bacteria"/>
</dbReference>
<dbReference type="STRING" id="381764.Fnod_1487"/>
<dbReference type="PANTHER" id="PTHR40446:SF2">
    <property type="entry name" value="N-ACETYLGLUCOSAMINE-1-PHOSPHODIESTER ALPHA-N-ACETYLGLUCOSAMINIDASE"/>
    <property type="match status" value="1"/>
</dbReference>
<dbReference type="Pfam" id="PF09992">
    <property type="entry name" value="NAGPA"/>
    <property type="match status" value="1"/>
</dbReference>
<sequence length="528" mass="58374">MLANGTKKLRYLNILSAIILLYSSVIFSQVLLFNNKVYTLTNGYITEDQLKDIGFNIVKAERMYLIYNKKLIIGSSGDFIIDFEQYVPNAYTTSNGKLLVKIDSLINVLKLQTSNNIFFDKPVSINSISYTNDVIRIDTSAQLNKELVNINLLDKKITIKLTPFDLPKNIPQGINASKSNGTLILSIQKDIEKYEISITNQTIEIFLIPTSKKIDYIKKTETFAGRTFIVNYLILDPRFVDLVPVLPKNGIGYTAQLSSILSQNGLIHGVNANYFDPATGMPIDIIISGGKVLSHRYGLRPMFIETTDDKVFIGKNYIDITVRIGDTLLMVKSVNTKTVNEVSLYTDEYKMKITKDVSKNYIVAKNGKVTSVGYVEYVPNNSLVIAISNDIQKQYLPKISVGADVSVELYTDNGYKVKNAVGAGPLLIQDKKIIQDAAEEKLRYGGGIPTTRASRTIIAIKDGKVHLITIEGTNGTGMNFDEAAQFLLSKGYESAMMLDGGGSTGMVYAGKLVTINSPRNIPVALGVR</sequence>
<dbReference type="PANTHER" id="PTHR40446">
    <property type="entry name" value="N-ACETYLGLUCOSAMINE-1-PHOSPHODIESTER ALPHA-N-ACETYLGLUCOSAMINIDASE"/>
    <property type="match status" value="1"/>
</dbReference>
<dbReference type="InterPro" id="IPR018711">
    <property type="entry name" value="NAGPA"/>
</dbReference>
<dbReference type="OrthoDB" id="9809781at2"/>
<dbReference type="EMBL" id="CP000771">
    <property type="protein sequence ID" value="ABS61330.1"/>
    <property type="molecule type" value="Genomic_DNA"/>
</dbReference>
<evidence type="ECO:0000256" key="1">
    <source>
        <dbReference type="SAM" id="Phobius"/>
    </source>
</evidence>
<proteinExistence type="predicted"/>
<keyword evidence="1" id="KW-0812">Transmembrane</keyword>
<reference evidence="3 4" key="2">
    <citation type="journal article" date="2009" name="Proc. Natl. Acad. Sci. U.S.A.">
        <title>On the chimeric nature, thermophilic origin, and phylogenetic placement of the Thermotogales.</title>
        <authorList>
            <person name="Zhaxybayeva O."/>
            <person name="Swithers K.S."/>
            <person name="Lapierre P."/>
            <person name="Fournier G.P."/>
            <person name="Bickhart D.M."/>
            <person name="DeBoy R.T."/>
            <person name="Nelson K.E."/>
            <person name="Nesbo C.L."/>
            <person name="Doolittle W.F."/>
            <person name="Gogarten J.P."/>
            <person name="Noll K.M."/>
        </authorList>
    </citation>
    <scope>NUCLEOTIDE SEQUENCE [LARGE SCALE GENOMIC DNA]</scope>
    <source>
        <strain evidence="4">ATCC 35602 / DSM 5306 / Rt17-B1</strain>
    </source>
</reference>
<protein>
    <recommendedName>
        <fullName evidence="2">Phosphodiester glycosidase domain-containing protein</fullName>
    </recommendedName>
</protein>
<keyword evidence="1" id="KW-0472">Membrane</keyword>
<dbReference type="KEGG" id="fno:Fnod_1487"/>
<dbReference type="AlphaFoldDB" id="A7HN47"/>
<dbReference type="Proteomes" id="UP000002415">
    <property type="component" value="Chromosome"/>
</dbReference>
<gene>
    <name evidence="3" type="ordered locus">Fnod_1487</name>
</gene>
<evidence type="ECO:0000313" key="3">
    <source>
        <dbReference type="EMBL" id="ABS61330.1"/>
    </source>
</evidence>
<feature type="transmembrane region" description="Helical" evidence="1">
    <location>
        <begin position="12"/>
        <end position="32"/>
    </location>
</feature>
<reference evidence="3 4" key="1">
    <citation type="submission" date="2007-07" db="EMBL/GenBank/DDBJ databases">
        <title>Complete sequence of Fervidobacterium nodosum Rt17-B1.</title>
        <authorList>
            <consortium name="US DOE Joint Genome Institute"/>
            <person name="Copeland A."/>
            <person name="Lucas S."/>
            <person name="Lapidus A."/>
            <person name="Barry K."/>
            <person name="Glavina del Rio T."/>
            <person name="Dalin E."/>
            <person name="Tice H."/>
            <person name="Pitluck S."/>
            <person name="Saunders E."/>
            <person name="Brettin T."/>
            <person name="Bruce D."/>
            <person name="Detter J.C."/>
            <person name="Han C."/>
            <person name="Schmutz J."/>
            <person name="Larimer F."/>
            <person name="Land M."/>
            <person name="Hauser L."/>
            <person name="Kyrpides N."/>
            <person name="Mikhailova N."/>
            <person name="Nelson K."/>
            <person name="Gogarten J.P."/>
            <person name="Noll K."/>
            <person name="Richardson P."/>
        </authorList>
    </citation>
    <scope>NUCLEOTIDE SEQUENCE [LARGE SCALE GENOMIC DNA]</scope>
    <source>
        <strain evidence="4">ATCC 35602 / DSM 5306 / Rt17-B1</strain>
    </source>
</reference>
<name>A7HN47_FERNB</name>
<dbReference type="RefSeq" id="WP_011994635.1">
    <property type="nucleotide sequence ID" value="NC_009718.1"/>
</dbReference>